<comment type="caution">
    <text evidence="2">The sequence shown here is derived from an EMBL/GenBank/DDBJ whole genome shotgun (WGS) entry which is preliminary data.</text>
</comment>
<keyword evidence="3" id="KW-1185">Reference proteome</keyword>
<dbReference type="Gene3D" id="3.20.170.20">
    <property type="entry name" value="Protein of unknown function DUF952"/>
    <property type="match status" value="1"/>
</dbReference>
<accession>A0A2M9CPF4</accession>
<dbReference type="Pfam" id="PF06108">
    <property type="entry name" value="DUF952"/>
    <property type="match status" value="1"/>
</dbReference>
<protein>
    <submittedName>
        <fullName evidence="2">Uncharacterized protein</fullName>
    </submittedName>
</protein>
<proteinExistence type="predicted"/>
<sequence length="95" mass="9845">MAAALSDLFKLLSAGAAIFPRGFADETRPLTLLEVSRPELAVAGVDVREEPGDPTDPASERYPHAFGPLPTSAVVTATPARMVDGSLVVDGDVLA</sequence>
<dbReference type="Proteomes" id="UP000231693">
    <property type="component" value="Unassembled WGS sequence"/>
</dbReference>
<reference evidence="2 3" key="1">
    <citation type="submission" date="2017-11" db="EMBL/GenBank/DDBJ databases">
        <title>Genomic Encyclopedia of Archaeal and Bacterial Type Strains, Phase II (KMG-II): From Individual Species to Whole Genera.</title>
        <authorList>
            <person name="Goeker M."/>
        </authorList>
    </citation>
    <scope>NUCLEOTIDE SEQUENCE [LARGE SCALE GENOMIC DNA]</scope>
    <source>
        <strain evidence="2 3">DSM 25478</strain>
    </source>
</reference>
<name>A0A2M9CPF4_9CELL</name>
<feature type="region of interest" description="Disordered" evidence="1">
    <location>
        <begin position="46"/>
        <end position="65"/>
    </location>
</feature>
<organism evidence="2 3">
    <name type="scientific">Sediminihabitans luteus</name>
    <dbReference type="NCBI Taxonomy" id="1138585"/>
    <lineage>
        <taxon>Bacteria</taxon>
        <taxon>Bacillati</taxon>
        <taxon>Actinomycetota</taxon>
        <taxon>Actinomycetes</taxon>
        <taxon>Micrococcales</taxon>
        <taxon>Cellulomonadaceae</taxon>
        <taxon>Sediminihabitans</taxon>
    </lineage>
</organism>
<dbReference type="EMBL" id="PGFE01000002">
    <property type="protein sequence ID" value="PJJ73779.1"/>
    <property type="molecule type" value="Genomic_DNA"/>
</dbReference>
<evidence type="ECO:0000256" key="1">
    <source>
        <dbReference type="SAM" id="MobiDB-lite"/>
    </source>
</evidence>
<dbReference type="InterPro" id="IPR009297">
    <property type="entry name" value="DUF952"/>
</dbReference>
<evidence type="ECO:0000313" key="2">
    <source>
        <dbReference type="EMBL" id="PJJ73779.1"/>
    </source>
</evidence>
<dbReference type="AlphaFoldDB" id="A0A2M9CPF4"/>
<evidence type="ECO:0000313" key="3">
    <source>
        <dbReference type="Proteomes" id="UP000231693"/>
    </source>
</evidence>
<gene>
    <name evidence="2" type="ORF">CLV28_1257</name>
</gene>